<dbReference type="EMBL" id="JARQZJ010000061">
    <property type="protein sequence ID" value="KAK9879237.1"/>
    <property type="molecule type" value="Genomic_DNA"/>
</dbReference>
<organism evidence="5 6">
    <name type="scientific">Henosepilachna vigintioctopunctata</name>
    <dbReference type="NCBI Taxonomy" id="420089"/>
    <lineage>
        <taxon>Eukaryota</taxon>
        <taxon>Metazoa</taxon>
        <taxon>Ecdysozoa</taxon>
        <taxon>Arthropoda</taxon>
        <taxon>Hexapoda</taxon>
        <taxon>Insecta</taxon>
        <taxon>Pterygota</taxon>
        <taxon>Neoptera</taxon>
        <taxon>Endopterygota</taxon>
        <taxon>Coleoptera</taxon>
        <taxon>Polyphaga</taxon>
        <taxon>Cucujiformia</taxon>
        <taxon>Coccinelloidea</taxon>
        <taxon>Coccinellidae</taxon>
        <taxon>Epilachninae</taxon>
        <taxon>Epilachnini</taxon>
        <taxon>Henosepilachna</taxon>
    </lineage>
</organism>
<evidence type="ECO:0000313" key="6">
    <source>
        <dbReference type="Proteomes" id="UP001431783"/>
    </source>
</evidence>
<feature type="compositionally biased region" description="Basic and acidic residues" evidence="3">
    <location>
        <begin position="719"/>
        <end position="728"/>
    </location>
</feature>
<evidence type="ECO:0000256" key="2">
    <source>
        <dbReference type="SAM" id="Coils"/>
    </source>
</evidence>
<keyword evidence="6" id="KW-1185">Reference proteome</keyword>
<feature type="coiled-coil region" evidence="2">
    <location>
        <begin position="1254"/>
        <end position="1540"/>
    </location>
</feature>
<feature type="coiled-coil region" evidence="2">
    <location>
        <begin position="1571"/>
        <end position="1619"/>
    </location>
</feature>
<dbReference type="Gene3D" id="1.20.1170.10">
    <property type="match status" value="1"/>
</dbReference>
<feature type="region of interest" description="Disordered" evidence="3">
    <location>
        <begin position="719"/>
        <end position="739"/>
    </location>
</feature>
<dbReference type="Proteomes" id="UP001431783">
    <property type="component" value="Unassembled WGS sequence"/>
</dbReference>
<feature type="region of interest" description="Disordered" evidence="3">
    <location>
        <begin position="976"/>
        <end position="1002"/>
    </location>
</feature>
<dbReference type="Gene3D" id="1.10.287.1490">
    <property type="match status" value="1"/>
</dbReference>
<dbReference type="PANTHER" id="PTHR43977">
    <property type="entry name" value="STRUCTURAL MAINTENANCE OF CHROMOSOMES PROTEIN 3"/>
    <property type="match status" value="1"/>
</dbReference>
<evidence type="ECO:0000256" key="3">
    <source>
        <dbReference type="SAM" id="MobiDB-lite"/>
    </source>
</evidence>
<feature type="compositionally biased region" description="Polar residues" evidence="3">
    <location>
        <begin position="729"/>
        <end position="738"/>
    </location>
</feature>
<evidence type="ECO:0000256" key="1">
    <source>
        <dbReference type="ARBA" id="ARBA00023054"/>
    </source>
</evidence>
<feature type="region of interest" description="Disordered" evidence="3">
    <location>
        <begin position="1792"/>
        <end position="1814"/>
    </location>
</feature>
<sequence>MLVICIYFFEKFSIQFIGKSSFLIRLFSRCDSLMKLNVTLKEQLEESHQTNEALTVDLQKLTNDWEVLREEMLMKEDEWKEEEQAFNDYYSTEHNRLLSLWRDVVSMKRLFVDVQTSTERDLNKLRSEVEGASREVTSACDRIGTKTATKSIFEEDNYQRDQIASKLKEDMDELKHQHETCQAELNMKEERIQDLMKDIHTLEERCSDMEQGVSQMTKMQEEIDILQGALRDIAHALIQDAEVREPELLLPSHIHLSASTAVPQKSPKRSAHGMATTAAFAESTISAVQAALHKYQSYIHGLQVKLQTNKEQLVLVRKQYENSDETVQDLEKRLKELIAQLDASRAQCSQLAQDKEILQKSLEAVKIEKNQIDKIRIELGAALDNLTSDYEKLQKTAQVFQKESETLQDEKIFLESEIDRLNQNIDMREMSLRSEEDRSSRLREELLTVREELNKLYLSHDLLEQQKLEADILISTLEKVKADYEIQINRAEGDKSDVHDSLLKKESIAANLEADKNKLLEDLKKMQDEKLALQVQCNDHQNDIQSLRKELLQAEQQRLDLESDKVTLSEKCKFLEMDKGKIEMELSQVTRERNDLSNQLTVLGRKRDAINEEVMRLKQKLEQANETNSRINRNLEELVKECEEKQCSMDSMDKEIQRIQEQLASMRSEKETLEAVLFDTQTNLEATDIKKMQLEKELQEQSVKQEQLKSQITRLTKDLERSEKRSAEMKSSLTQQAGNKEAEFKGLVEKLKQQNEDNIKKLTEERDKIKRNLEKRLQQSLQQLGNEKDAEIQRLLDRVDNLQNHIDNLCQQHEELMLRAENDKQQALLIAHHDHQALHDRYEGVRRELEGEKETLERFRREANGRFEQDRGNINQLKEELNKCKTRLEEAKARAEEERIKLEHRIEEVKNERETALGEIESLKVQLNLTESKYGTVSDQLHENIRKLKEVENQSESLRKELIDIRRQLTDSNFEKEKYHSTNKELRDHIKKTEGEKRDQARQLEEYSLKISSLEEMKLSIENERNRFQNQVRDLEKDLSQSEHNIQGLQQEIQKAQSTGSQQQAEEKELQARLLNEIEERERSHQEVHQLRKQISELERNLEHCRQELNRTIAHSGHHEEQWHAREQDLLIHLEDSRAREKRLEDQKHNLEVCLVDATQQIQELKAKLGGSEGKVRALEAQLGQLESNKRDVEQKLSSVVLTLRRIAGVQLDGTVNMPYRLMSPSRRWSPARSHEDARDGIVDVDPEVVRKGVRNLMQQVAHIEREKEDYKNQVETIKKQLKEVSDTQSKGDNKLSKVMQNLRTLQEEKGSLEAKLGQKTVEFQSQAEALNKKNAENQKMRDKLVSLELSIGSGTAEKQQCEEKLEKMKIAFSRLEAEKRAIQDELTRVENRSTKLELQRMSADGDLQRLQMMLQEKDAAIQKQQEKSDLQSRTVASLEERCLSLKSTIDQLNLSLEKAANGESEMRSEIQKLQRDLLETSTSSQTGTEKLKQLQKALSNSENERRILNERFEVTQQNLAELRRNNQILQDQVSRLNQDLANNEVLRSGLESQLRLTQWPTETSLSGKEEEELHRQLQSVQKERNELRVKVDSLNSKLRHLENDNRNLERSTAKALATTSRTKTYEHPEKYQMDSHFSETDKSKYEVENRELRMKISRLESELTEKELELSRLRSLQRSSLDGKFDRAEIERYRAAQLQAERLLEAREQSHRQQVARLENQVGLLRDQLNQEIKRRQQYVLRSTQAGREMAQLRQALGDSLKTVSQDPALDSLLLEHETKRLDHSIAATSLPPSLALPTTSSAYLRSLTPQPK</sequence>
<proteinExistence type="predicted"/>
<name>A0AAW1U6A3_9CUCU</name>
<feature type="domain" description="Rootletin-like coiled-coil" evidence="4">
    <location>
        <begin position="28"/>
        <end position="131"/>
    </location>
</feature>
<gene>
    <name evidence="5" type="ORF">WA026_004086</name>
</gene>
<keyword evidence="1 2" id="KW-0175">Coiled coil</keyword>
<comment type="caution">
    <text evidence="5">The sequence shown here is derived from an EMBL/GenBank/DDBJ whole genome shotgun (WGS) entry which is preliminary data.</text>
</comment>
<dbReference type="InterPro" id="IPR055167">
    <property type="entry name" value="Rootletin-like_CC"/>
</dbReference>
<feature type="coiled-coil region" evidence="2">
    <location>
        <begin position="1643"/>
        <end position="1736"/>
    </location>
</feature>
<feature type="coiled-coil region" evidence="2">
    <location>
        <begin position="115"/>
        <end position="212"/>
    </location>
</feature>
<feature type="coiled-coil region" evidence="2">
    <location>
        <begin position="1148"/>
        <end position="1196"/>
    </location>
</feature>
<evidence type="ECO:0000259" key="4">
    <source>
        <dbReference type="Pfam" id="PF15035"/>
    </source>
</evidence>
<feature type="coiled-coil region" evidence="2">
    <location>
        <begin position="44"/>
        <end position="78"/>
    </location>
</feature>
<evidence type="ECO:0000313" key="5">
    <source>
        <dbReference type="EMBL" id="KAK9879237.1"/>
    </source>
</evidence>
<protein>
    <recommendedName>
        <fullName evidence="4">Rootletin-like coiled-coil domain-containing protein</fullName>
    </recommendedName>
</protein>
<reference evidence="5 6" key="1">
    <citation type="submission" date="2023-03" db="EMBL/GenBank/DDBJ databases">
        <title>Genome insight into feeding habits of ladybird beetles.</title>
        <authorList>
            <person name="Li H.-S."/>
            <person name="Huang Y.-H."/>
            <person name="Pang H."/>
        </authorList>
    </citation>
    <scope>NUCLEOTIDE SEQUENCE [LARGE SCALE GENOMIC DNA]</scope>
    <source>
        <strain evidence="5">SYSU_2023b</strain>
        <tissue evidence="5">Whole body</tissue>
    </source>
</reference>
<accession>A0AAW1U6A3</accession>
<dbReference type="Pfam" id="PF15035">
    <property type="entry name" value="Rootletin"/>
    <property type="match status" value="1"/>
</dbReference>